<dbReference type="SMR" id="A0A482WQF5"/>
<dbReference type="OrthoDB" id="10033548at2759"/>
<dbReference type="SUPFAM" id="SSF54928">
    <property type="entry name" value="RNA-binding domain, RBD"/>
    <property type="match status" value="1"/>
</dbReference>
<evidence type="ECO:0000256" key="2">
    <source>
        <dbReference type="PROSITE-ProRule" id="PRU00176"/>
    </source>
</evidence>
<keyword evidence="1 2" id="KW-0694">RNA-binding</keyword>
<dbReference type="InParanoid" id="A0A482WQF5"/>
<dbReference type="InterPro" id="IPR035979">
    <property type="entry name" value="RBD_domain_sf"/>
</dbReference>
<proteinExistence type="predicted"/>
<reference evidence="5 6" key="1">
    <citation type="journal article" date="2017" name="Gigascience">
        <title>Genome sequence of the small brown planthopper, Laodelphax striatellus.</title>
        <authorList>
            <person name="Zhu J."/>
            <person name="Jiang F."/>
            <person name="Wang X."/>
            <person name="Yang P."/>
            <person name="Bao Y."/>
            <person name="Zhao W."/>
            <person name="Wang W."/>
            <person name="Lu H."/>
            <person name="Wang Q."/>
            <person name="Cui N."/>
            <person name="Li J."/>
            <person name="Chen X."/>
            <person name="Luo L."/>
            <person name="Yu J."/>
            <person name="Kang L."/>
            <person name="Cui F."/>
        </authorList>
    </citation>
    <scope>NUCLEOTIDE SEQUENCE [LARGE SCALE GENOMIC DNA]</scope>
    <source>
        <strain evidence="5">Lst14</strain>
    </source>
</reference>
<dbReference type="InterPro" id="IPR034819">
    <property type="entry name" value="CPEB"/>
</dbReference>
<dbReference type="PANTHER" id="PTHR12566">
    <property type="entry name" value="CYTOPLASMIC POLYADENYLATION ELEMENT BINDING PROTEIN CPEB"/>
    <property type="match status" value="1"/>
</dbReference>
<dbReference type="Proteomes" id="UP000291343">
    <property type="component" value="Unassembled WGS sequence"/>
</dbReference>
<evidence type="ECO:0000313" key="6">
    <source>
        <dbReference type="Proteomes" id="UP000291343"/>
    </source>
</evidence>
<accession>A0A482WQF5</accession>
<dbReference type="InterPro" id="IPR012677">
    <property type="entry name" value="Nucleotide-bd_a/b_plait_sf"/>
</dbReference>
<dbReference type="PROSITE" id="PS50102">
    <property type="entry name" value="RRM"/>
    <property type="match status" value="1"/>
</dbReference>
<evidence type="ECO:0000256" key="1">
    <source>
        <dbReference type="ARBA" id="ARBA00022884"/>
    </source>
</evidence>
<sequence>MLYNRIEHQRGSRRPAGETKGMHSFDRMNHLRRNDSLNMQSPPIHGPRAIRGSSPYSDCSSPTRESHALFGPPRAITNTRSNSPVYNADPTFRDFKTFLPATEQELANICQLHALRHATSSDASSQYAAAHGHISRLMQCEKGQQMLSELFKSMQIQQQLSPKLGSQSWPSSPQVDNSNEFNFSAMSSTGSSNGSSGDKYGGLYGRNYYGNVNTEQALFEEAARKHRSALASMKQENCPCYSGEFPIRENKNPTYSVKVFLGGVPWDITEENLMQDFSRFGRVTVEWPKGVASKGGHAAEFEKKDGQKKGYVYVIFEGDKQVKALLAACTQDLSKGPDTLFYPVSSKKFKLKLVQVIPWAISDSNHVKQSHIHLDPKCTVFVGALHGLMHAEFLFNVFDSLFQGVMFAGIDTDKFKYPIGSARVMFNNKKSYMRAVNAQFVDIKTQKFQKTVQVDPYLEDSPCTYCHNQQGPYFCKNPNCFCYFCHNCWQIRHVTNSPLAAHQPLMRNSKTNGPASPPAHSSSALLLRHHQQQRVTSLPGGGQAAASLSNSSYCKYGNSAAALRASYDNANAGGDLIRGNLE</sequence>
<dbReference type="GO" id="GO:0003730">
    <property type="term" value="F:mRNA 3'-UTR binding"/>
    <property type="evidence" value="ECO:0007669"/>
    <property type="project" value="InterPro"/>
</dbReference>
<dbReference type="CDD" id="cd12725">
    <property type="entry name" value="RRM2_CPEB1"/>
    <property type="match status" value="1"/>
</dbReference>
<feature type="region of interest" description="Disordered" evidence="3">
    <location>
        <begin position="38"/>
        <end position="82"/>
    </location>
</feature>
<dbReference type="SMART" id="SM00360">
    <property type="entry name" value="RRM"/>
    <property type="match status" value="2"/>
</dbReference>
<dbReference type="InterPro" id="IPR000504">
    <property type="entry name" value="RRM_dom"/>
</dbReference>
<evidence type="ECO:0000256" key="3">
    <source>
        <dbReference type="SAM" id="MobiDB-lite"/>
    </source>
</evidence>
<keyword evidence="6" id="KW-1185">Reference proteome</keyword>
<dbReference type="GO" id="GO:0043005">
    <property type="term" value="C:neuron projection"/>
    <property type="evidence" value="ECO:0007669"/>
    <property type="project" value="TreeGrafter"/>
</dbReference>
<dbReference type="GO" id="GO:2000766">
    <property type="term" value="P:negative regulation of cytoplasmic translation"/>
    <property type="evidence" value="ECO:0007669"/>
    <property type="project" value="TreeGrafter"/>
</dbReference>
<dbReference type="InterPro" id="IPR032296">
    <property type="entry name" value="CEBP_ZZ"/>
</dbReference>
<feature type="domain" description="RRM" evidence="4">
    <location>
        <begin position="257"/>
        <end position="356"/>
    </location>
</feature>
<dbReference type="Pfam" id="PF16367">
    <property type="entry name" value="RRM_7"/>
    <property type="match status" value="1"/>
</dbReference>
<organism evidence="5 6">
    <name type="scientific">Laodelphax striatellus</name>
    <name type="common">Small brown planthopper</name>
    <name type="synonym">Delphax striatella</name>
    <dbReference type="NCBI Taxonomy" id="195883"/>
    <lineage>
        <taxon>Eukaryota</taxon>
        <taxon>Metazoa</taxon>
        <taxon>Ecdysozoa</taxon>
        <taxon>Arthropoda</taxon>
        <taxon>Hexapoda</taxon>
        <taxon>Insecta</taxon>
        <taxon>Pterygota</taxon>
        <taxon>Neoptera</taxon>
        <taxon>Paraneoptera</taxon>
        <taxon>Hemiptera</taxon>
        <taxon>Auchenorrhyncha</taxon>
        <taxon>Fulgoroidea</taxon>
        <taxon>Delphacidae</taxon>
        <taxon>Criomorphinae</taxon>
        <taxon>Laodelphax</taxon>
    </lineage>
</organism>
<dbReference type="Gene3D" id="4.10.640.40">
    <property type="entry name" value="Cytoplasmic polyadenylation element-binding protein, ZZ domain"/>
    <property type="match status" value="1"/>
</dbReference>
<evidence type="ECO:0000313" key="5">
    <source>
        <dbReference type="EMBL" id="RZF35421.1"/>
    </source>
</evidence>
<dbReference type="GO" id="GO:0043022">
    <property type="term" value="F:ribosome binding"/>
    <property type="evidence" value="ECO:0007669"/>
    <property type="project" value="TreeGrafter"/>
</dbReference>
<dbReference type="PANTHER" id="PTHR12566:SF9">
    <property type="entry name" value="CYTOPLASMIC POLYADENYLATION ELEMENT-BINDING PROTEIN 1"/>
    <property type="match status" value="1"/>
</dbReference>
<evidence type="ECO:0000259" key="4">
    <source>
        <dbReference type="PROSITE" id="PS50102"/>
    </source>
</evidence>
<dbReference type="EMBL" id="QKKF02028332">
    <property type="protein sequence ID" value="RZF35421.1"/>
    <property type="molecule type" value="Genomic_DNA"/>
</dbReference>
<feature type="compositionally biased region" description="Polar residues" evidence="3">
    <location>
        <begin position="54"/>
        <end position="63"/>
    </location>
</feature>
<dbReference type="GO" id="GO:0008135">
    <property type="term" value="F:translation factor activity, RNA binding"/>
    <property type="evidence" value="ECO:0007669"/>
    <property type="project" value="TreeGrafter"/>
</dbReference>
<dbReference type="AlphaFoldDB" id="A0A482WQF5"/>
<dbReference type="Gene3D" id="3.30.70.330">
    <property type="match status" value="2"/>
</dbReference>
<dbReference type="CDD" id="cd19757">
    <property type="entry name" value="Bbox1"/>
    <property type="match status" value="1"/>
</dbReference>
<dbReference type="GO" id="GO:0005634">
    <property type="term" value="C:nucleus"/>
    <property type="evidence" value="ECO:0007669"/>
    <property type="project" value="TreeGrafter"/>
</dbReference>
<dbReference type="Pfam" id="PF16366">
    <property type="entry name" value="CEBP_ZZ"/>
    <property type="match status" value="1"/>
</dbReference>
<dbReference type="FunFam" id="3.30.70.330:FF:000054">
    <property type="entry name" value="Cytoplasmic polyadenylation element-binding protein 1"/>
    <property type="match status" value="1"/>
</dbReference>
<dbReference type="STRING" id="195883.A0A482WQF5"/>
<dbReference type="InterPro" id="IPR038446">
    <property type="entry name" value="CEBP_ZZ_sf"/>
</dbReference>
<gene>
    <name evidence="5" type="ORF">LSTR_LSTR006965</name>
</gene>
<feature type="region of interest" description="Disordered" evidence="3">
    <location>
        <begin position="1"/>
        <end position="23"/>
    </location>
</feature>
<comment type="caution">
    <text evidence="5">The sequence shown here is derived from an EMBL/GenBank/DDBJ whole genome shotgun (WGS) entry which is preliminary data.</text>
</comment>
<dbReference type="GO" id="GO:0000900">
    <property type="term" value="F:mRNA regulatory element binding translation repressor activity"/>
    <property type="evidence" value="ECO:0007669"/>
    <property type="project" value="TreeGrafter"/>
</dbReference>
<protein>
    <recommendedName>
        <fullName evidence="4">RRM domain-containing protein</fullName>
    </recommendedName>
</protein>
<dbReference type="GO" id="GO:0005737">
    <property type="term" value="C:cytoplasm"/>
    <property type="evidence" value="ECO:0007669"/>
    <property type="project" value="TreeGrafter"/>
</dbReference>
<name>A0A482WQF5_LAOST</name>
<dbReference type="GO" id="GO:0045202">
    <property type="term" value="C:synapse"/>
    <property type="evidence" value="ECO:0007669"/>
    <property type="project" value="TreeGrafter"/>
</dbReference>